<keyword evidence="2" id="KW-1003">Cell membrane</keyword>
<dbReference type="AlphaFoldDB" id="A0A133XT88"/>
<sequence length="226" mass="25256">MRSQYVITASYFHPLTKILSTLFLGFTPLYKLEAGYTWGMVGLLALAFYLEGEKRESLRAGVTFGVISFGGNLLLERGPVFLLPLTSFLLIVQVLYLPLLSAKWMVETTDVGSLLAALDQIRVPKEMSLPLAVVFRFFPTFKEEEKNIRRAMKVRGLTMKHPLQYMEALTVPLLVEASHLADDLAKSAETKGIANPSPKTHYVEVHWKKRDSAYLIGMVAMMLGGA</sequence>
<organism evidence="7 8">
    <name type="scientific">Aerococcus christensenii</name>
    <dbReference type="NCBI Taxonomy" id="87541"/>
    <lineage>
        <taxon>Bacteria</taxon>
        <taxon>Bacillati</taxon>
        <taxon>Bacillota</taxon>
        <taxon>Bacilli</taxon>
        <taxon>Lactobacillales</taxon>
        <taxon>Aerococcaceae</taxon>
        <taxon>Aerococcus</taxon>
    </lineage>
</organism>
<dbReference type="InterPro" id="IPR003339">
    <property type="entry name" value="ABC/ECF_trnsptr_transmembrane"/>
</dbReference>
<name>A0A133XT88_9LACT</name>
<dbReference type="EMBL" id="LSCQ01000083">
    <property type="protein sequence ID" value="KXB34139.1"/>
    <property type="molecule type" value="Genomic_DNA"/>
</dbReference>
<protein>
    <submittedName>
        <fullName evidence="7">Cobalt transport protein</fullName>
    </submittedName>
</protein>
<keyword evidence="4 6" id="KW-1133">Transmembrane helix</keyword>
<evidence type="ECO:0000256" key="1">
    <source>
        <dbReference type="ARBA" id="ARBA00004141"/>
    </source>
</evidence>
<dbReference type="Proteomes" id="UP000070422">
    <property type="component" value="Unassembled WGS sequence"/>
</dbReference>
<keyword evidence="3 6" id="KW-0812">Transmembrane</keyword>
<keyword evidence="5 6" id="KW-0472">Membrane</keyword>
<evidence type="ECO:0000313" key="7">
    <source>
        <dbReference type="EMBL" id="KXB34139.1"/>
    </source>
</evidence>
<comment type="subcellular location">
    <subcellularLocation>
        <location evidence="1">Membrane</location>
        <topology evidence="1">Multi-pass membrane protein</topology>
    </subcellularLocation>
</comment>
<dbReference type="RefSeq" id="WP_060937157.1">
    <property type="nucleotide sequence ID" value="NZ_CP118095.1"/>
</dbReference>
<evidence type="ECO:0000256" key="3">
    <source>
        <dbReference type="ARBA" id="ARBA00022692"/>
    </source>
</evidence>
<evidence type="ECO:0000313" key="8">
    <source>
        <dbReference type="Proteomes" id="UP000070422"/>
    </source>
</evidence>
<dbReference type="OrthoDB" id="3730291at2"/>
<dbReference type="GO" id="GO:0005886">
    <property type="term" value="C:plasma membrane"/>
    <property type="evidence" value="ECO:0007669"/>
    <property type="project" value="UniProtKB-ARBA"/>
</dbReference>
<evidence type="ECO:0000256" key="6">
    <source>
        <dbReference type="SAM" id="Phobius"/>
    </source>
</evidence>
<reference evidence="7 8" key="1">
    <citation type="submission" date="2016-01" db="EMBL/GenBank/DDBJ databases">
        <authorList>
            <person name="Oliw E.H."/>
        </authorList>
    </citation>
    <scope>NUCLEOTIDE SEQUENCE [LARGE SCALE GENOMIC DNA]</scope>
    <source>
        <strain evidence="7 8">KA00635</strain>
    </source>
</reference>
<feature type="transmembrane region" description="Helical" evidence="6">
    <location>
        <begin position="57"/>
        <end position="75"/>
    </location>
</feature>
<evidence type="ECO:0000256" key="2">
    <source>
        <dbReference type="ARBA" id="ARBA00022475"/>
    </source>
</evidence>
<dbReference type="CDD" id="cd16914">
    <property type="entry name" value="EcfT"/>
    <property type="match status" value="1"/>
</dbReference>
<dbReference type="InterPro" id="IPR051611">
    <property type="entry name" value="ECF_transporter_component"/>
</dbReference>
<dbReference type="PANTHER" id="PTHR34857">
    <property type="entry name" value="SLL0384 PROTEIN"/>
    <property type="match status" value="1"/>
</dbReference>
<feature type="transmembrane region" description="Helical" evidence="6">
    <location>
        <begin position="81"/>
        <end position="99"/>
    </location>
</feature>
<accession>A0A133XT88</accession>
<evidence type="ECO:0000256" key="5">
    <source>
        <dbReference type="ARBA" id="ARBA00023136"/>
    </source>
</evidence>
<evidence type="ECO:0000256" key="4">
    <source>
        <dbReference type="ARBA" id="ARBA00022989"/>
    </source>
</evidence>
<dbReference type="PATRIC" id="fig|87541.4.peg.1438"/>
<feature type="transmembrane region" description="Helical" evidence="6">
    <location>
        <begin position="34"/>
        <end position="50"/>
    </location>
</feature>
<dbReference type="PANTHER" id="PTHR34857:SF2">
    <property type="entry name" value="SLL0384 PROTEIN"/>
    <property type="match status" value="1"/>
</dbReference>
<comment type="caution">
    <text evidence="7">The sequence shown here is derived from an EMBL/GenBank/DDBJ whole genome shotgun (WGS) entry which is preliminary data.</text>
</comment>
<proteinExistence type="predicted"/>
<dbReference type="STRING" id="87541.AWM71_05020"/>
<gene>
    <name evidence="7" type="ORF">HMPREF3187_01452</name>
</gene>
<dbReference type="Pfam" id="PF02361">
    <property type="entry name" value="CbiQ"/>
    <property type="match status" value="1"/>
</dbReference>